<dbReference type="RefSeq" id="XP_025367154.1">
    <property type="nucleotide sequence ID" value="XM_025511288.1"/>
</dbReference>
<dbReference type="InParanoid" id="A0A316VS02"/>
<dbReference type="EMBL" id="KZ819435">
    <property type="protein sequence ID" value="PWN39994.1"/>
    <property type="molecule type" value="Genomic_DNA"/>
</dbReference>
<evidence type="ECO:0000313" key="2">
    <source>
        <dbReference type="Proteomes" id="UP000245783"/>
    </source>
</evidence>
<gene>
    <name evidence="1" type="ORF">IE81DRAFT_247504</name>
</gene>
<keyword evidence="2" id="KW-1185">Reference proteome</keyword>
<dbReference type="AlphaFoldDB" id="A0A316VS02"/>
<organism evidence="1 2">
    <name type="scientific">Ceraceosorus guamensis</name>
    <dbReference type="NCBI Taxonomy" id="1522189"/>
    <lineage>
        <taxon>Eukaryota</taxon>
        <taxon>Fungi</taxon>
        <taxon>Dikarya</taxon>
        <taxon>Basidiomycota</taxon>
        <taxon>Ustilaginomycotina</taxon>
        <taxon>Exobasidiomycetes</taxon>
        <taxon>Ceraceosorales</taxon>
        <taxon>Ceraceosoraceae</taxon>
        <taxon>Ceraceosorus</taxon>
    </lineage>
</organism>
<evidence type="ECO:0000313" key="1">
    <source>
        <dbReference type="EMBL" id="PWN39994.1"/>
    </source>
</evidence>
<protein>
    <submittedName>
        <fullName evidence="1">Uncharacterized protein</fullName>
    </submittedName>
</protein>
<accession>A0A316VS02</accession>
<sequence>MRGNSAFSMLHASASIASAPACMHAGPGVQRWEVGALTSRIFCLMRNQSMGPALDPSPSPSYECNRNALNSFIDPSISISQNTSPITAT</sequence>
<proteinExistence type="predicted"/>
<name>A0A316VS02_9BASI</name>
<dbReference type="Proteomes" id="UP000245783">
    <property type="component" value="Unassembled WGS sequence"/>
</dbReference>
<reference evidence="1 2" key="1">
    <citation type="journal article" date="2018" name="Mol. Biol. Evol.">
        <title>Broad Genomic Sampling Reveals a Smut Pathogenic Ancestry of the Fungal Clade Ustilaginomycotina.</title>
        <authorList>
            <person name="Kijpornyongpan T."/>
            <person name="Mondo S.J."/>
            <person name="Barry K."/>
            <person name="Sandor L."/>
            <person name="Lee J."/>
            <person name="Lipzen A."/>
            <person name="Pangilinan J."/>
            <person name="LaButti K."/>
            <person name="Hainaut M."/>
            <person name="Henrissat B."/>
            <person name="Grigoriev I.V."/>
            <person name="Spatafora J.W."/>
            <person name="Aime M.C."/>
        </authorList>
    </citation>
    <scope>NUCLEOTIDE SEQUENCE [LARGE SCALE GENOMIC DNA]</scope>
    <source>
        <strain evidence="1 2">MCA 4658</strain>
    </source>
</reference>
<dbReference type="GeneID" id="37033158"/>